<feature type="transmembrane region" description="Helical" evidence="7">
    <location>
        <begin position="12"/>
        <end position="31"/>
    </location>
</feature>
<comment type="similarity">
    <text evidence="7">Belongs to the binding-protein-dependent transport system permease family.</text>
</comment>
<feature type="domain" description="ABC transmembrane type-1" evidence="8">
    <location>
        <begin position="70"/>
        <end position="286"/>
    </location>
</feature>
<dbReference type="InterPro" id="IPR035906">
    <property type="entry name" value="MetI-like_sf"/>
</dbReference>
<evidence type="ECO:0000256" key="5">
    <source>
        <dbReference type="ARBA" id="ARBA00022989"/>
    </source>
</evidence>
<keyword evidence="4 7" id="KW-0812">Transmembrane</keyword>
<evidence type="ECO:0000256" key="4">
    <source>
        <dbReference type="ARBA" id="ARBA00022692"/>
    </source>
</evidence>
<gene>
    <name evidence="9" type="ORF">SAMN02745226_00048</name>
</gene>
<feature type="transmembrane region" description="Helical" evidence="7">
    <location>
        <begin position="158"/>
        <end position="186"/>
    </location>
</feature>
<dbReference type="InterPro" id="IPR000515">
    <property type="entry name" value="MetI-like"/>
</dbReference>
<dbReference type="AlphaFoldDB" id="A0A1M7RR00"/>
<dbReference type="SUPFAM" id="SSF161098">
    <property type="entry name" value="MetI-like"/>
    <property type="match status" value="1"/>
</dbReference>
<sequence length="295" mass="33269">MKVKTKETVVAWWMVLPALIVISVIAFFPLFKTFYDSFYEFSLRPDIEKEFVGLKNYADLFHDDRFLAALKTTIVFTVVSVALETLFGLLIAVVVNQPFKFRGAVRAAMLIPWAIPTAISSQMWKWMFNDQGGIMTKLLETLRIIEPGFPILGSPDTALWAIIAVDVWKTTPFMALLILAGLQLIPEELYEAARIDGANLWQRFTKITLPMLSSTIAVALIFRTLDALRVFDVVFIMTRGSVGTETLAVYNRVLLMDRAFTGAWFGYGSALSVVIFLLISIFAIIYIKSLKLKLD</sequence>
<proteinExistence type="inferred from homology"/>
<evidence type="ECO:0000313" key="10">
    <source>
        <dbReference type="Proteomes" id="UP000184207"/>
    </source>
</evidence>
<evidence type="ECO:0000313" key="9">
    <source>
        <dbReference type="EMBL" id="SHN48787.1"/>
    </source>
</evidence>
<dbReference type="EMBL" id="FRDJ01000001">
    <property type="protein sequence ID" value="SHN48787.1"/>
    <property type="molecule type" value="Genomic_DNA"/>
</dbReference>
<dbReference type="Pfam" id="PF00528">
    <property type="entry name" value="BPD_transp_1"/>
    <property type="match status" value="1"/>
</dbReference>
<feature type="transmembrane region" description="Helical" evidence="7">
    <location>
        <begin position="207"/>
        <end position="225"/>
    </location>
</feature>
<evidence type="ECO:0000256" key="7">
    <source>
        <dbReference type="RuleBase" id="RU363032"/>
    </source>
</evidence>
<dbReference type="GO" id="GO:0055085">
    <property type="term" value="P:transmembrane transport"/>
    <property type="evidence" value="ECO:0007669"/>
    <property type="project" value="InterPro"/>
</dbReference>
<keyword evidence="5 7" id="KW-1133">Transmembrane helix</keyword>
<keyword evidence="10" id="KW-1185">Reference proteome</keyword>
<dbReference type="PANTHER" id="PTHR43005:SF2">
    <property type="entry name" value="INTEGRAL MEMBRANE SUGAR TRANSPORT PROTEIN"/>
    <property type="match status" value="1"/>
</dbReference>
<keyword evidence="3" id="KW-1003">Cell membrane</keyword>
<evidence type="ECO:0000259" key="8">
    <source>
        <dbReference type="PROSITE" id="PS50928"/>
    </source>
</evidence>
<keyword evidence="6 7" id="KW-0472">Membrane</keyword>
<dbReference type="PROSITE" id="PS50928">
    <property type="entry name" value="ABC_TM1"/>
    <property type="match status" value="1"/>
</dbReference>
<keyword evidence="2 7" id="KW-0813">Transport</keyword>
<feature type="transmembrane region" description="Helical" evidence="7">
    <location>
        <begin position="107"/>
        <end position="127"/>
    </location>
</feature>
<evidence type="ECO:0000256" key="6">
    <source>
        <dbReference type="ARBA" id="ARBA00023136"/>
    </source>
</evidence>
<dbReference type="GO" id="GO:0005886">
    <property type="term" value="C:plasma membrane"/>
    <property type="evidence" value="ECO:0007669"/>
    <property type="project" value="UniProtKB-SubCell"/>
</dbReference>
<organism evidence="9 10">
    <name type="scientific">Fervidobacterium gondwanense DSM 13020</name>
    <dbReference type="NCBI Taxonomy" id="1121883"/>
    <lineage>
        <taxon>Bacteria</taxon>
        <taxon>Thermotogati</taxon>
        <taxon>Thermotogota</taxon>
        <taxon>Thermotogae</taxon>
        <taxon>Thermotogales</taxon>
        <taxon>Fervidobacteriaceae</taxon>
        <taxon>Fervidobacterium</taxon>
    </lineage>
</organism>
<name>A0A1M7RR00_FERGO</name>
<dbReference type="STRING" id="1121883.SAMN02745226_00048"/>
<reference evidence="10" key="1">
    <citation type="submission" date="2016-12" db="EMBL/GenBank/DDBJ databases">
        <authorList>
            <person name="Varghese N."/>
            <person name="Submissions S."/>
        </authorList>
    </citation>
    <scope>NUCLEOTIDE SEQUENCE [LARGE SCALE GENOMIC DNA]</scope>
    <source>
        <strain evidence="10">DSM 13020</strain>
    </source>
</reference>
<dbReference type="Proteomes" id="UP000184207">
    <property type="component" value="Unassembled WGS sequence"/>
</dbReference>
<evidence type="ECO:0000256" key="1">
    <source>
        <dbReference type="ARBA" id="ARBA00004651"/>
    </source>
</evidence>
<evidence type="ECO:0000256" key="3">
    <source>
        <dbReference type="ARBA" id="ARBA00022475"/>
    </source>
</evidence>
<comment type="subcellular location">
    <subcellularLocation>
        <location evidence="1 7">Cell membrane</location>
        <topology evidence="1 7">Multi-pass membrane protein</topology>
    </subcellularLocation>
</comment>
<feature type="transmembrane region" description="Helical" evidence="7">
    <location>
        <begin position="264"/>
        <end position="287"/>
    </location>
</feature>
<accession>A0A1M7RR00</accession>
<dbReference type="CDD" id="cd06261">
    <property type="entry name" value="TM_PBP2"/>
    <property type="match status" value="1"/>
</dbReference>
<dbReference type="Gene3D" id="1.10.3720.10">
    <property type="entry name" value="MetI-like"/>
    <property type="match status" value="1"/>
</dbReference>
<evidence type="ECO:0000256" key="2">
    <source>
        <dbReference type="ARBA" id="ARBA00022448"/>
    </source>
</evidence>
<feature type="transmembrane region" description="Helical" evidence="7">
    <location>
        <begin position="74"/>
        <end position="95"/>
    </location>
</feature>
<protein>
    <submittedName>
        <fullName evidence="9">Carbohydrate ABC transporter membrane protein 1, CUT1 family</fullName>
    </submittedName>
</protein>
<dbReference type="PANTHER" id="PTHR43005">
    <property type="entry name" value="BLR7065 PROTEIN"/>
    <property type="match status" value="1"/>
</dbReference>